<evidence type="ECO:0000313" key="2">
    <source>
        <dbReference type="EMBL" id="KAK9886275.1"/>
    </source>
</evidence>
<dbReference type="Proteomes" id="UP001431783">
    <property type="component" value="Unassembled WGS sequence"/>
</dbReference>
<feature type="compositionally biased region" description="Polar residues" evidence="1">
    <location>
        <begin position="250"/>
        <end position="264"/>
    </location>
</feature>
<proteinExistence type="predicted"/>
<dbReference type="EMBL" id="JARQZJ010000099">
    <property type="protein sequence ID" value="KAK9886275.1"/>
    <property type="molecule type" value="Genomic_DNA"/>
</dbReference>
<protein>
    <submittedName>
        <fullName evidence="2">Uncharacterized protein</fullName>
    </submittedName>
</protein>
<accession>A0AAW1UYP3</accession>
<gene>
    <name evidence="2" type="ORF">WA026_015786</name>
</gene>
<evidence type="ECO:0000256" key="1">
    <source>
        <dbReference type="SAM" id="MobiDB-lite"/>
    </source>
</evidence>
<evidence type="ECO:0000313" key="3">
    <source>
        <dbReference type="Proteomes" id="UP001431783"/>
    </source>
</evidence>
<feature type="compositionally biased region" description="Polar residues" evidence="1">
    <location>
        <begin position="180"/>
        <end position="191"/>
    </location>
</feature>
<feature type="compositionally biased region" description="Polar residues" evidence="1">
    <location>
        <begin position="211"/>
        <end position="235"/>
    </location>
</feature>
<feature type="region of interest" description="Disordered" evidence="1">
    <location>
        <begin position="135"/>
        <end position="266"/>
    </location>
</feature>
<dbReference type="AlphaFoldDB" id="A0AAW1UYP3"/>
<feature type="compositionally biased region" description="Low complexity" evidence="1">
    <location>
        <begin position="167"/>
        <end position="179"/>
    </location>
</feature>
<sequence>MSLYSSVLFVDDKGPNNVDIVPTDWIFYEKKDNHLHCPFIDDNPTTEESEYLRNLVINRDNPNENWNFHRLDVRGVADSYDEAIEKLSILKRKTHAFSTDNEDKVKQRQEEIKEKCRLKGKQKIDVKERLKSSYLDLSKPANEEKQKKKKHAKSSSDEDDSKKSSDASDYSSSFESQSSNTRQQSTFSPSNIIDEECTAVLDSLPEDDGSRNNGELENSAIVSKSQPSDTRQQSRSKLEDQPNRDKLKKNSTQPATCQSYTKASMKSYHRTERERYCLGADEHGKNLIQNLTAVLSKFFTANAINQFTAIKPTGEKGVFKDTQFSSYLLRILRDDLGSCGVTFKDKEYFDGIGRVINNAKTWST</sequence>
<comment type="caution">
    <text evidence="2">The sequence shown here is derived from an EMBL/GenBank/DDBJ whole genome shotgun (WGS) entry which is preliminary data.</text>
</comment>
<feature type="compositionally biased region" description="Basic and acidic residues" evidence="1">
    <location>
        <begin position="236"/>
        <end position="245"/>
    </location>
</feature>
<keyword evidence="3" id="KW-1185">Reference proteome</keyword>
<feature type="compositionally biased region" description="Basic and acidic residues" evidence="1">
    <location>
        <begin position="154"/>
        <end position="166"/>
    </location>
</feature>
<reference evidence="2 3" key="1">
    <citation type="submission" date="2023-03" db="EMBL/GenBank/DDBJ databases">
        <title>Genome insight into feeding habits of ladybird beetles.</title>
        <authorList>
            <person name="Li H.-S."/>
            <person name="Huang Y.-H."/>
            <person name="Pang H."/>
        </authorList>
    </citation>
    <scope>NUCLEOTIDE SEQUENCE [LARGE SCALE GENOMIC DNA]</scope>
    <source>
        <strain evidence="2">SYSU_2023b</strain>
        <tissue evidence="2">Whole body</tissue>
    </source>
</reference>
<organism evidence="2 3">
    <name type="scientific">Henosepilachna vigintioctopunctata</name>
    <dbReference type="NCBI Taxonomy" id="420089"/>
    <lineage>
        <taxon>Eukaryota</taxon>
        <taxon>Metazoa</taxon>
        <taxon>Ecdysozoa</taxon>
        <taxon>Arthropoda</taxon>
        <taxon>Hexapoda</taxon>
        <taxon>Insecta</taxon>
        <taxon>Pterygota</taxon>
        <taxon>Neoptera</taxon>
        <taxon>Endopterygota</taxon>
        <taxon>Coleoptera</taxon>
        <taxon>Polyphaga</taxon>
        <taxon>Cucujiformia</taxon>
        <taxon>Coccinelloidea</taxon>
        <taxon>Coccinellidae</taxon>
        <taxon>Epilachninae</taxon>
        <taxon>Epilachnini</taxon>
        <taxon>Henosepilachna</taxon>
    </lineage>
</organism>
<name>A0AAW1UYP3_9CUCU</name>